<comment type="caution">
    <text evidence="2">The sequence shown here is derived from an EMBL/GenBank/DDBJ whole genome shotgun (WGS) entry which is preliminary data.</text>
</comment>
<feature type="domain" description="Heterokaryon incompatibility" evidence="1">
    <location>
        <begin position="118"/>
        <end position="281"/>
    </location>
</feature>
<dbReference type="GeneID" id="85317232"/>
<dbReference type="Proteomes" id="UP001172101">
    <property type="component" value="Unassembled WGS sequence"/>
</dbReference>
<dbReference type="InterPro" id="IPR010730">
    <property type="entry name" value="HET"/>
</dbReference>
<protein>
    <submittedName>
        <fullName evidence="2">Heterokaryon incompatibility protein-domain-containing protein</fullName>
    </submittedName>
</protein>
<gene>
    <name evidence="2" type="ORF">B0T26DRAFT_244685</name>
</gene>
<keyword evidence="3" id="KW-1185">Reference proteome</keyword>
<name>A0AA40AVW3_9PEZI</name>
<evidence type="ECO:0000313" key="3">
    <source>
        <dbReference type="Proteomes" id="UP001172101"/>
    </source>
</evidence>
<sequence length="569" mass="63858">MQPYATLVSRVQLRRHGDRVTERGLPPLVSLCTLPSDDVTISSNVPLGFPRLPGPGSPEHIHLLEEWIRHCDGHHQCLDYGESPTFLPTRLLDIGQSGSQRCRLICDTTPLVKANTRYLALSHRWGTPPKHGECDPMRGKIDRTFQRNIDRLVLGIPDSDLPPKYQDAVAVSRSLRIRYIWIDSLCIIQHDKNDPLDEDQGRDFVKEAEKMEQVFRSAYVTLAASCASSPAEHFLKPRPTRLSATLRTAENACYFASEAIDDFYHDVEQGHLMTRGWVFQERVLSRRTIFFTQKQTYWECGEGICCETLTRVKNPKSSLLGAANFPQSFPTHEPAKIVALYQSLYERYSRLKLSYPADRPSAIRGLETRLLRFLDTSGGCGVLDKYLHPGLLWQRSADKVTRIDFSSSGRHQPPSWSWMAYDGPIMYMVAGPALESELVGWSRDVAAPRWGGADHLEGEMAELSLALPATVRGIIPDLGQNAARRAFFDDPGRSFAGSEGSFKCVVVGSTKPSANDGPRGPIFYALIVVRTRVNGAGEYGNSYYQRAGVAKLRKHQMVWHEPAEQAYII</sequence>
<reference evidence="2" key="1">
    <citation type="submission" date="2023-06" db="EMBL/GenBank/DDBJ databases">
        <title>Genome-scale phylogeny and comparative genomics of the fungal order Sordariales.</title>
        <authorList>
            <consortium name="Lawrence Berkeley National Laboratory"/>
            <person name="Hensen N."/>
            <person name="Bonometti L."/>
            <person name="Westerberg I."/>
            <person name="Brannstrom I.O."/>
            <person name="Guillou S."/>
            <person name="Cros-Aarteil S."/>
            <person name="Calhoun S."/>
            <person name="Haridas S."/>
            <person name="Kuo A."/>
            <person name="Mondo S."/>
            <person name="Pangilinan J."/>
            <person name="Riley R."/>
            <person name="LaButti K."/>
            <person name="Andreopoulos B."/>
            <person name="Lipzen A."/>
            <person name="Chen C."/>
            <person name="Yanf M."/>
            <person name="Daum C."/>
            <person name="Ng V."/>
            <person name="Clum A."/>
            <person name="Steindorff A."/>
            <person name="Ohm R."/>
            <person name="Martin F."/>
            <person name="Silar P."/>
            <person name="Natvig D."/>
            <person name="Lalanne C."/>
            <person name="Gautier V."/>
            <person name="Ament-velasquez S.L."/>
            <person name="Kruys A."/>
            <person name="Hutchinson M.I."/>
            <person name="Powell A.J."/>
            <person name="Barry K."/>
            <person name="Miller A.N."/>
            <person name="Grigoriev I.V."/>
            <person name="Debuchy R."/>
            <person name="Gladieux P."/>
            <person name="Thoren M.H."/>
            <person name="Johannesson H."/>
        </authorList>
    </citation>
    <scope>NUCLEOTIDE SEQUENCE</scope>
    <source>
        <strain evidence="2">SMH2392-1A</strain>
    </source>
</reference>
<dbReference type="Pfam" id="PF06985">
    <property type="entry name" value="HET"/>
    <property type="match status" value="1"/>
</dbReference>
<dbReference type="RefSeq" id="XP_060298922.1">
    <property type="nucleotide sequence ID" value="XM_060433962.1"/>
</dbReference>
<proteinExistence type="predicted"/>
<dbReference type="EMBL" id="JAUIRO010000003">
    <property type="protein sequence ID" value="KAK0722998.1"/>
    <property type="molecule type" value="Genomic_DNA"/>
</dbReference>
<evidence type="ECO:0000259" key="1">
    <source>
        <dbReference type="Pfam" id="PF06985"/>
    </source>
</evidence>
<accession>A0AA40AVW3</accession>
<dbReference type="AlphaFoldDB" id="A0AA40AVW3"/>
<dbReference type="PANTHER" id="PTHR33112:SF10">
    <property type="entry name" value="TOL"/>
    <property type="match status" value="1"/>
</dbReference>
<organism evidence="2 3">
    <name type="scientific">Lasiosphaeria miniovina</name>
    <dbReference type="NCBI Taxonomy" id="1954250"/>
    <lineage>
        <taxon>Eukaryota</taxon>
        <taxon>Fungi</taxon>
        <taxon>Dikarya</taxon>
        <taxon>Ascomycota</taxon>
        <taxon>Pezizomycotina</taxon>
        <taxon>Sordariomycetes</taxon>
        <taxon>Sordariomycetidae</taxon>
        <taxon>Sordariales</taxon>
        <taxon>Lasiosphaeriaceae</taxon>
        <taxon>Lasiosphaeria</taxon>
    </lineage>
</organism>
<evidence type="ECO:0000313" key="2">
    <source>
        <dbReference type="EMBL" id="KAK0722998.1"/>
    </source>
</evidence>
<dbReference type="PANTHER" id="PTHR33112">
    <property type="entry name" value="DOMAIN PROTEIN, PUTATIVE-RELATED"/>
    <property type="match status" value="1"/>
</dbReference>